<organism evidence="2 3">
    <name type="scientific">Dryococelus australis</name>
    <dbReference type="NCBI Taxonomy" id="614101"/>
    <lineage>
        <taxon>Eukaryota</taxon>
        <taxon>Metazoa</taxon>
        <taxon>Ecdysozoa</taxon>
        <taxon>Arthropoda</taxon>
        <taxon>Hexapoda</taxon>
        <taxon>Insecta</taxon>
        <taxon>Pterygota</taxon>
        <taxon>Neoptera</taxon>
        <taxon>Polyneoptera</taxon>
        <taxon>Phasmatodea</taxon>
        <taxon>Verophasmatodea</taxon>
        <taxon>Anareolatae</taxon>
        <taxon>Phasmatidae</taxon>
        <taxon>Eurycanthinae</taxon>
        <taxon>Dryococelus</taxon>
    </lineage>
</organism>
<feature type="region of interest" description="Disordered" evidence="1">
    <location>
        <begin position="468"/>
        <end position="487"/>
    </location>
</feature>
<comment type="caution">
    <text evidence="2">The sequence shown here is derived from an EMBL/GenBank/DDBJ whole genome shotgun (WGS) entry which is preliminary data.</text>
</comment>
<sequence length="648" mass="70849">MTSISRSDLSTTCRNTHDLLIGNSPLVVVVEERLLSRTTVLSTAARMPVRPVSLRTLVAGWASLISSHTGEEDGPKTCLTDTIVRCLIDFTTVTSDMTSCCPNMGQWKVPELRERAEGPVLCSGHVGAVLGGRHGNNLRGHPCVSAPLLLHPSCPSTGTSPPLPAIVLANGESVLVACVGAVDVASRELHKDIRELCPAMCAGVATLLNVFPLNRGRKLRKRIARDLFPSRRRVPPNALFLSRFNRLVLPVSDIPTQVPPLTPGTNKKMTEALKASFASWEKEQLRLNIVKGGPGSFPGEAAPGFSHVGIVPYDAAGLRVFSGISFTPQPCIPALLHTHLATSSSTLNTSMLRAVQISPLSNYAQTAQPRKGFVTHSDKSSPITRPSGAHALIGRVCEVRMLYKYNVDVVTWTGTCLQMSLPLPPQRCPPHAACGVLVAYIEWQGWQHKRNLFSHLSETLLVFVTPPSEHGDEWSDQSSTTTRSGFDSRGVAPDIRMWLTWWTLPLVGRVSRGTPVSPAVTFRRCSILTLHHPILPTVKIMLLDAHKTSSLTQSHSLALSRLLAHPNVVRCPFGVILYTWFKLSLHKVEEYPLFVGPTGRLVSETDWYLMYLRLLANGWWKFSTPGDQVATAVRCASLVFIVAEFKAL</sequence>
<keyword evidence="3" id="KW-1185">Reference proteome</keyword>
<proteinExistence type="predicted"/>
<evidence type="ECO:0000313" key="2">
    <source>
        <dbReference type="EMBL" id="KAJ8897700.1"/>
    </source>
</evidence>
<name>A0ABQ9INF0_9NEOP</name>
<gene>
    <name evidence="2" type="ORF">PR048_003050</name>
</gene>
<dbReference type="Proteomes" id="UP001159363">
    <property type="component" value="Chromosome 1"/>
</dbReference>
<protein>
    <submittedName>
        <fullName evidence="2">Uncharacterized protein</fullName>
    </submittedName>
</protein>
<dbReference type="EMBL" id="JARBHB010000001">
    <property type="protein sequence ID" value="KAJ8897700.1"/>
    <property type="molecule type" value="Genomic_DNA"/>
</dbReference>
<reference evidence="2 3" key="1">
    <citation type="submission" date="2023-02" db="EMBL/GenBank/DDBJ databases">
        <title>LHISI_Scaffold_Assembly.</title>
        <authorList>
            <person name="Stuart O.P."/>
            <person name="Cleave R."/>
            <person name="Magrath M.J.L."/>
            <person name="Mikheyev A.S."/>
        </authorList>
    </citation>
    <scope>NUCLEOTIDE SEQUENCE [LARGE SCALE GENOMIC DNA]</scope>
    <source>
        <strain evidence="2">Daus_M_001</strain>
        <tissue evidence="2">Leg muscle</tissue>
    </source>
</reference>
<evidence type="ECO:0000256" key="1">
    <source>
        <dbReference type="SAM" id="MobiDB-lite"/>
    </source>
</evidence>
<evidence type="ECO:0000313" key="3">
    <source>
        <dbReference type="Proteomes" id="UP001159363"/>
    </source>
</evidence>
<accession>A0ABQ9INF0</accession>
<feature type="compositionally biased region" description="Polar residues" evidence="1">
    <location>
        <begin position="476"/>
        <end position="485"/>
    </location>
</feature>